<keyword evidence="3" id="KW-1185">Reference proteome</keyword>
<dbReference type="PANTHER" id="PTHR10881:SF46">
    <property type="entry name" value="GOLGIN SUBFAMILY A MEMBER 2"/>
    <property type="match status" value="1"/>
</dbReference>
<accession>A0A1I8FII7</accession>
<proteinExistence type="predicted"/>
<name>A0A1I8FII7_9PLAT</name>
<sequence>SLRALLYRVPGSNSSNRLCGHIKIGGQLRPIRGLRHQQLPAGAELESERKRSAENCPKSLKANAAAEAASHPMAAAVPHVSRAEFEEMQRAARVNWREYFMQAMDDEKERLEHTLMQLEIETETIGEYVTLYQYQRSQLHQRELEKEASLTQLAAEKEQMRLKLSELELSSSFISSSSWHLNLQTPRHMRPQSRFINSDPLWKEFTPALATLKVVLLKIHQCSSRVSAANRILDHHLPAA</sequence>
<dbReference type="GO" id="GO:0032580">
    <property type="term" value="C:Golgi cisterna membrane"/>
    <property type="evidence" value="ECO:0007669"/>
    <property type="project" value="TreeGrafter"/>
</dbReference>
<dbReference type="GO" id="GO:0007030">
    <property type="term" value="P:Golgi organization"/>
    <property type="evidence" value="ECO:0007669"/>
    <property type="project" value="TreeGrafter"/>
</dbReference>
<dbReference type="InterPro" id="IPR024858">
    <property type="entry name" value="GOLGA"/>
</dbReference>
<dbReference type="PANTHER" id="PTHR10881">
    <property type="entry name" value="GOLGIN SUBFAMILY A MEMBER-RELATED"/>
    <property type="match status" value="1"/>
</dbReference>
<evidence type="ECO:0000313" key="4">
    <source>
        <dbReference type="WBParaSite" id="maker-unitig_36376-snap-gene-0.2-mRNA-1"/>
    </source>
</evidence>
<reference evidence="4" key="1">
    <citation type="submission" date="2016-11" db="UniProtKB">
        <authorList>
            <consortium name="WormBaseParasite"/>
        </authorList>
    </citation>
    <scope>IDENTIFICATION</scope>
</reference>
<dbReference type="Pfam" id="PF15070">
    <property type="entry name" value="GOLGA2L5"/>
    <property type="match status" value="1"/>
</dbReference>
<feature type="domain" description="Golgin subfamily A conserved" evidence="2">
    <location>
        <begin position="47"/>
        <end position="168"/>
    </location>
</feature>
<dbReference type="GO" id="GO:0005801">
    <property type="term" value="C:cis-Golgi network"/>
    <property type="evidence" value="ECO:0007669"/>
    <property type="project" value="TreeGrafter"/>
</dbReference>
<evidence type="ECO:0000256" key="1">
    <source>
        <dbReference type="ARBA" id="ARBA00023054"/>
    </source>
</evidence>
<dbReference type="Proteomes" id="UP000095280">
    <property type="component" value="Unplaced"/>
</dbReference>
<keyword evidence="1" id="KW-0175">Coiled coil</keyword>
<dbReference type="InterPro" id="IPR043976">
    <property type="entry name" value="GOLGA_cons_dom"/>
</dbReference>
<evidence type="ECO:0000259" key="2">
    <source>
        <dbReference type="Pfam" id="PF15070"/>
    </source>
</evidence>
<protein>
    <submittedName>
        <fullName evidence="4">GOLGA2L5 domain-containing protein</fullName>
    </submittedName>
</protein>
<organism evidence="3 4">
    <name type="scientific">Macrostomum lignano</name>
    <dbReference type="NCBI Taxonomy" id="282301"/>
    <lineage>
        <taxon>Eukaryota</taxon>
        <taxon>Metazoa</taxon>
        <taxon>Spiralia</taxon>
        <taxon>Lophotrochozoa</taxon>
        <taxon>Platyhelminthes</taxon>
        <taxon>Rhabditophora</taxon>
        <taxon>Macrostomorpha</taxon>
        <taxon>Macrostomida</taxon>
        <taxon>Macrostomidae</taxon>
        <taxon>Macrostomum</taxon>
    </lineage>
</organism>
<dbReference type="AlphaFoldDB" id="A0A1I8FII7"/>
<evidence type="ECO:0000313" key="3">
    <source>
        <dbReference type="Proteomes" id="UP000095280"/>
    </source>
</evidence>
<dbReference type="GO" id="GO:0000137">
    <property type="term" value="C:Golgi cis cisterna"/>
    <property type="evidence" value="ECO:0007669"/>
    <property type="project" value="TreeGrafter"/>
</dbReference>
<dbReference type="WBParaSite" id="maker-unitig_36376-snap-gene-0.2-mRNA-1">
    <property type="protein sequence ID" value="maker-unitig_36376-snap-gene-0.2-mRNA-1"/>
    <property type="gene ID" value="maker-unitig_36376-snap-gene-0.2"/>
</dbReference>